<evidence type="ECO:0000259" key="1">
    <source>
        <dbReference type="Pfam" id="PF14134"/>
    </source>
</evidence>
<reference evidence="2 3" key="1">
    <citation type="submission" date="2014-09" db="EMBL/GenBank/DDBJ databases">
        <title>Alistipes sp. 627, sp. nov., a novel member of the family Rikenellaceae isolated from human faeces.</title>
        <authorList>
            <person name="Shkoporov A.N."/>
            <person name="Chaplin A.V."/>
            <person name="Motuzova O.V."/>
            <person name="Kafarskaia L.I."/>
            <person name="Khokhlova E.V."/>
            <person name="Efimov B.A."/>
        </authorList>
    </citation>
    <scope>NUCLEOTIDE SEQUENCE [LARGE SCALE GENOMIC DNA]</scope>
    <source>
        <strain evidence="2 3">627</strain>
    </source>
</reference>
<dbReference type="Proteomes" id="UP000030889">
    <property type="component" value="Unassembled WGS sequence"/>
</dbReference>
<dbReference type="Pfam" id="PF14134">
    <property type="entry name" value="DUF4301"/>
    <property type="match status" value="1"/>
</dbReference>
<evidence type="ECO:0000313" key="3">
    <source>
        <dbReference type="Proteomes" id="UP000030889"/>
    </source>
</evidence>
<dbReference type="EMBL" id="JRGF01000002">
    <property type="protein sequence ID" value="KHE42781.1"/>
    <property type="molecule type" value="Genomic_DNA"/>
</dbReference>
<feature type="domain" description="DUF4301" evidence="1">
    <location>
        <begin position="6"/>
        <end position="489"/>
    </location>
</feature>
<dbReference type="RefSeq" id="WP_035471707.1">
    <property type="nucleotide sequence ID" value="NZ_JRGF01000002.1"/>
</dbReference>
<gene>
    <name evidence="2" type="ORF">LG35_01875</name>
</gene>
<comment type="caution">
    <text evidence="2">The sequence shown here is derived from an EMBL/GenBank/DDBJ whole genome shotgun (WGS) entry which is preliminary data.</text>
</comment>
<dbReference type="InterPro" id="IPR025393">
    <property type="entry name" value="DUF4301"/>
</dbReference>
<proteinExistence type="predicted"/>
<name>A0ABR4YM77_9BACT</name>
<protein>
    <submittedName>
        <fullName evidence="2">NAD metabolism ATPase/kinase</fullName>
    </submittedName>
</protein>
<sequence length="490" mass="53537">MLDRRDWECVKAHGIDPEAVEAQLVGFREGFPYLDVVRPASVGDGILRLDDSRLAALGRRYDRACGVCRVVKFVPASGAATRMFRELFGYLSSGEENRVTAEVLGALERFAFYDRLRRLLPPGASPEDVVRGIVGPGGLGYGNMPKALILFHRYPAEVRTALEEHLTEGAQYAACGGRVAVHFTVSPEHAGDFGRVFDAALPKYGERFGVEYDVTVSVQKSSTDTIAVNPDNTPFRNGDGSLLFRPAGHGALIENLNEMDADLVFIKNIDNVTTDSRRGDTVVYKKALAGLLLEVQEKIHGYLRMLEEETPAAEGVDAAEAFVRDILHVELPEGFGARAAADRVAFLCRVLDRPVRVCGMVRNEGEPGGGPFFARSADGLVSLQIAESSQIAPERREAVMGGATHFNPVDIVCGVRGPRGRKYDLTRYVDRSTGFISEKSKDGKPLKAMELPGLWNGAMSDWNTLFVEVPATTFTPVKVVTDLLRPGHQE</sequence>
<dbReference type="InterPro" id="IPR029044">
    <property type="entry name" value="Nucleotide-diphossugar_trans"/>
</dbReference>
<keyword evidence="3" id="KW-1185">Reference proteome</keyword>
<organism evidence="2 3">
    <name type="scientific">Alistipes inops</name>
    <dbReference type="NCBI Taxonomy" id="1501391"/>
    <lineage>
        <taxon>Bacteria</taxon>
        <taxon>Pseudomonadati</taxon>
        <taxon>Bacteroidota</taxon>
        <taxon>Bacteroidia</taxon>
        <taxon>Bacteroidales</taxon>
        <taxon>Rikenellaceae</taxon>
        <taxon>Alistipes</taxon>
    </lineage>
</organism>
<evidence type="ECO:0000313" key="2">
    <source>
        <dbReference type="EMBL" id="KHE42781.1"/>
    </source>
</evidence>
<accession>A0ABR4YM77</accession>
<dbReference type="SUPFAM" id="SSF53448">
    <property type="entry name" value="Nucleotide-diphospho-sugar transferases"/>
    <property type="match status" value="1"/>
</dbReference>